<keyword evidence="1" id="KW-0812">Transmembrane</keyword>
<comment type="caution">
    <text evidence="3">The sequence shown here is derived from an EMBL/GenBank/DDBJ whole genome shotgun (WGS) entry which is preliminary data.</text>
</comment>
<feature type="domain" description="DUF4131" evidence="2">
    <location>
        <begin position="7"/>
        <end position="143"/>
    </location>
</feature>
<keyword evidence="4" id="KW-1185">Reference proteome</keyword>
<dbReference type="InterPro" id="IPR025405">
    <property type="entry name" value="DUF4131"/>
</dbReference>
<dbReference type="AlphaFoldDB" id="A0A8J3MR10"/>
<protein>
    <recommendedName>
        <fullName evidence="2">DUF4131 domain-containing protein</fullName>
    </recommendedName>
</protein>
<reference evidence="3" key="1">
    <citation type="submission" date="2020-10" db="EMBL/GenBank/DDBJ databases">
        <title>Taxonomic study of unclassified bacteria belonging to the class Ktedonobacteria.</title>
        <authorList>
            <person name="Yabe S."/>
            <person name="Wang C.M."/>
            <person name="Zheng Y."/>
            <person name="Sakai Y."/>
            <person name="Cavaletti L."/>
            <person name="Monciardini P."/>
            <person name="Donadio S."/>
        </authorList>
    </citation>
    <scope>NUCLEOTIDE SEQUENCE</scope>
    <source>
        <strain evidence="3">SOSP1-1</strain>
    </source>
</reference>
<name>A0A8J3MR10_9CHLR</name>
<dbReference type="Proteomes" id="UP000612362">
    <property type="component" value="Unassembled WGS sequence"/>
</dbReference>
<evidence type="ECO:0000313" key="3">
    <source>
        <dbReference type="EMBL" id="GHO43183.1"/>
    </source>
</evidence>
<accession>A0A8J3MR10</accession>
<sequence>MLASILPLPSLFWLAGMGISIAGCIIYWKQPYGRLACALAIFLLLGAWRYTIATPRENSQSIAHLVGSHQIRIRGVINAEPTTTTRSRSLLVETREISRDNGKTWQTTDGKIRITVRGNTSIDSYGANYGDVVEIRGVLAPPSYAPQMYLGQ</sequence>
<feature type="transmembrane region" description="Helical" evidence="1">
    <location>
        <begin position="32"/>
        <end position="52"/>
    </location>
</feature>
<proteinExistence type="predicted"/>
<dbReference type="EMBL" id="BNJF01000001">
    <property type="protein sequence ID" value="GHO43183.1"/>
    <property type="molecule type" value="Genomic_DNA"/>
</dbReference>
<organism evidence="3 4">
    <name type="scientific">Ktedonospora formicarum</name>
    <dbReference type="NCBI Taxonomy" id="2778364"/>
    <lineage>
        <taxon>Bacteria</taxon>
        <taxon>Bacillati</taxon>
        <taxon>Chloroflexota</taxon>
        <taxon>Ktedonobacteria</taxon>
        <taxon>Ktedonobacterales</taxon>
        <taxon>Ktedonobacteraceae</taxon>
        <taxon>Ktedonospora</taxon>
    </lineage>
</organism>
<evidence type="ECO:0000313" key="4">
    <source>
        <dbReference type="Proteomes" id="UP000612362"/>
    </source>
</evidence>
<gene>
    <name evidence="3" type="ORF">KSX_13460</name>
</gene>
<evidence type="ECO:0000256" key="1">
    <source>
        <dbReference type="SAM" id="Phobius"/>
    </source>
</evidence>
<evidence type="ECO:0000259" key="2">
    <source>
        <dbReference type="Pfam" id="PF13567"/>
    </source>
</evidence>
<keyword evidence="1" id="KW-0472">Membrane</keyword>
<keyword evidence="1" id="KW-1133">Transmembrane helix</keyword>
<dbReference type="Pfam" id="PF13567">
    <property type="entry name" value="DUF4131"/>
    <property type="match status" value="1"/>
</dbReference>